<organism evidence="2 3">
    <name type="scientific">Colwellia psychrerythraea</name>
    <name type="common">Vibrio psychroerythus</name>
    <dbReference type="NCBI Taxonomy" id="28229"/>
    <lineage>
        <taxon>Bacteria</taxon>
        <taxon>Pseudomonadati</taxon>
        <taxon>Pseudomonadota</taxon>
        <taxon>Gammaproteobacteria</taxon>
        <taxon>Alteromonadales</taxon>
        <taxon>Colwelliaceae</taxon>
        <taxon>Colwellia</taxon>
    </lineage>
</organism>
<comment type="caution">
    <text evidence="2">The sequence shown here is derived from an EMBL/GenBank/DDBJ whole genome shotgun (WGS) entry which is preliminary data.</text>
</comment>
<protein>
    <submittedName>
        <fullName evidence="2">Uncharacterized protein</fullName>
    </submittedName>
</protein>
<proteinExistence type="predicted"/>
<dbReference type="AlphaFoldDB" id="A0A1Y5EPU7"/>
<dbReference type="EMBL" id="MAAF01000010">
    <property type="protein sequence ID" value="OUR84751.1"/>
    <property type="molecule type" value="Genomic_DNA"/>
</dbReference>
<name>A0A1Y5EPU7_COLPS</name>
<feature type="transmembrane region" description="Helical" evidence="1">
    <location>
        <begin position="12"/>
        <end position="31"/>
    </location>
</feature>
<evidence type="ECO:0000256" key="1">
    <source>
        <dbReference type="SAM" id="Phobius"/>
    </source>
</evidence>
<dbReference type="Proteomes" id="UP000243053">
    <property type="component" value="Unassembled WGS sequence"/>
</dbReference>
<keyword evidence="1" id="KW-1133">Transmembrane helix</keyword>
<sequence length="166" mass="18455">MRIIGFEIENKKGLWSALLGLFASIVMAMGSDGLLGGVANLTSDWGDVNAAVSTLHSYNVNEVGGRAILTQKDTGFNELREVLSTKVPWLKYNKPDYFLMNTPATIGGAPRKVVHAIFKQKGETISDFYIIDGWISQEKQKDYLYKGLFILFMSFCMAASQYVRLA</sequence>
<gene>
    <name evidence="2" type="ORF">A9Q75_01530</name>
</gene>
<evidence type="ECO:0000313" key="3">
    <source>
        <dbReference type="Proteomes" id="UP000243053"/>
    </source>
</evidence>
<accession>A0A1Y5EPU7</accession>
<evidence type="ECO:0000313" key="2">
    <source>
        <dbReference type="EMBL" id="OUR84751.1"/>
    </source>
</evidence>
<reference evidence="3" key="1">
    <citation type="journal article" date="2017" name="Proc. Natl. Acad. Sci. U.S.A.">
        <title>Simulation of Deepwater Horizon oil plume reveals substrate specialization within a complex community of hydrocarbon degraders.</title>
        <authorList>
            <person name="Hu P."/>
            <person name="Dubinsky E.A."/>
            <person name="Probst A.J."/>
            <person name="Wang J."/>
            <person name="Sieber C.M.K."/>
            <person name="Tom L.M."/>
            <person name="Gardinali P."/>
            <person name="Banfield J.F."/>
            <person name="Atlas R.M."/>
            <person name="Andersen G.L."/>
        </authorList>
    </citation>
    <scope>NUCLEOTIDE SEQUENCE [LARGE SCALE GENOMIC DNA]</scope>
</reference>
<keyword evidence="1" id="KW-0472">Membrane</keyword>
<keyword evidence="1" id="KW-0812">Transmembrane</keyword>
<feature type="transmembrane region" description="Helical" evidence="1">
    <location>
        <begin position="143"/>
        <end position="163"/>
    </location>
</feature>